<proteinExistence type="predicted"/>
<evidence type="ECO:0000313" key="3">
    <source>
        <dbReference type="WBParaSite" id="Gr19_v10_g4385.t1"/>
    </source>
</evidence>
<evidence type="ECO:0000256" key="1">
    <source>
        <dbReference type="SAM" id="MobiDB-lite"/>
    </source>
</evidence>
<protein>
    <submittedName>
        <fullName evidence="3">Uncharacterized protein</fullName>
    </submittedName>
</protein>
<feature type="compositionally biased region" description="Polar residues" evidence="1">
    <location>
        <begin position="83"/>
        <end position="98"/>
    </location>
</feature>
<feature type="region of interest" description="Disordered" evidence="1">
    <location>
        <begin position="32"/>
        <end position="116"/>
    </location>
</feature>
<name>A0A914HWE1_GLORO</name>
<feature type="compositionally biased region" description="Low complexity" evidence="1">
    <location>
        <begin position="65"/>
        <end position="82"/>
    </location>
</feature>
<feature type="compositionally biased region" description="Polar residues" evidence="1">
    <location>
        <begin position="36"/>
        <end position="45"/>
    </location>
</feature>
<reference evidence="3" key="1">
    <citation type="submission" date="2022-11" db="UniProtKB">
        <authorList>
            <consortium name="WormBaseParasite"/>
        </authorList>
    </citation>
    <scope>IDENTIFICATION</scope>
</reference>
<dbReference type="Proteomes" id="UP000887572">
    <property type="component" value="Unplaced"/>
</dbReference>
<dbReference type="WBParaSite" id="Gr19_v10_g4385.t1">
    <property type="protein sequence ID" value="Gr19_v10_g4385.t1"/>
    <property type="gene ID" value="Gr19_v10_g4385"/>
</dbReference>
<keyword evidence="2" id="KW-1185">Reference proteome</keyword>
<evidence type="ECO:0000313" key="2">
    <source>
        <dbReference type="Proteomes" id="UP000887572"/>
    </source>
</evidence>
<accession>A0A914HWE1</accession>
<dbReference type="AlphaFoldDB" id="A0A914HWE1"/>
<sequence length="116" mass="12914">MSGWNGMDVWTTDDVDGAHLDLWSHDTHTHRLHEQQAVQPQQMLTPNDRPSVRPIAPPPFRQDTPTKPNSNSNTTEQQQQHNRTATATQPNSNSNTTPPMKGVAATDRHNVPPPVV</sequence>
<organism evidence="2 3">
    <name type="scientific">Globodera rostochiensis</name>
    <name type="common">Golden nematode worm</name>
    <name type="synonym">Heterodera rostochiensis</name>
    <dbReference type="NCBI Taxonomy" id="31243"/>
    <lineage>
        <taxon>Eukaryota</taxon>
        <taxon>Metazoa</taxon>
        <taxon>Ecdysozoa</taxon>
        <taxon>Nematoda</taxon>
        <taxon>Chromadorea</taxon>
        <taxon>Rhabditida</taxon>
        <taxon>Tylenchina</taxon>
        <taxon>Tylenchomorpha</taxon>
        <taxon>Tylenchoidea</taxon>
        <taxon>Heteroderidae</taxon>
        <taxon>Heteroderinae</taxon>
        <taxon>Globodera</taxon>
    </lineage>
</organism>